<dbReference type="InterPro" id="IPR050411">
    <property type="entry name" value="AlphaKG_dependent_hydroxylases"/>
</dbReference>
<reference evidence="3" key="1">
    <citation type="journal article" date="2023" name="Mol. Phylogenet. Evol.">
        <title>Genome-scale phylogeny and comparative genomics of the fungal order Sordariales.</title>
        <authorList>
            <person name="Hensen N."/>
            <person name="Bonometti L."/>
            <person name="Westerberg I."/>
            <person name="Brannstrom I.O."/>
            <person name="Guillou S."/>
            <person name="Cros-Aarteil S."/>
            <person name="Calhoun S."/>
            <person name="Haridas S."/>
            <person name="Kuo A."/>
            <person name="Mondo S."/>
            <person name="Pangilinan J."/>
            <person name="Riley R."/>
            <person name="LaButti K."/>
            <person name="Andreopoulos B."/>
            <person name="Lipzen A."/>
            <person name="Chen C."/>
            <person name="Yan M."/>
            <person name="Daum C."/>
            <person name="Ng V."/>
            <person name="Clum A."/>
            <person name="Steindorff A."/>
            <person name="Ohm R.A."/>
            <person name="Martin F."/>
            <person name="Silar P."/>
            <person name="Natvig D.O."/>
            <person name="Lalanne C."/>
            <person name="Gautier V."/>
            <person name="Ament-Velasquez S.L."/>
            <person name="Kruys A."/>
            <person name="Hutchinson M.I."/>
            <person name="Powell A.J."/>
            <person name="Barry K."/>
            <person name="Miller A.N."/>
            <person name="Grigoriev I.V."/>
            <person name="Debuchy R."/>
            <person name="Gladieux P."/>
            <person name="Hiltunen Thoren M."/>
            <person name="Johannesson H."/>
        </authorList>
    </citation>
    <scope>NUCLEOTIDE SEQUENCE</scope>
    <source>
        <strain evidence="3">CBS 103.79</strain>
    </source>
</reference>
<organism evidence="3 4">
    <name type="scientific">Staphylotrichum tortipilum</name>
    <dbReference type="NCBI Taxonomy" id="2831512"/>
    <lineage>
        <taxon>Eukaryota</taxon>
        <taxon>Fungi</taxon>
        <taxon>Dikarya</taxon>
        <taxon>Ascomycota</taxon>
        <taxon>Pezizomycotina</taxon>
        <taxon>Sordariomycetes</taxon>
        <taxon>Sordariomycetidae</taxon>
        <taxon>Sordariales</taxon>
        <taxon>Chaetomiaceae</taxon>
        <taxon>Staphylotrichum</taxon>
    </lineage>
</organism>
<name>A0AAN6RP08_9PEZI</name>
<evidence type="ECO:0000313" key="4">
    <source>
        <dbReference type="Proteomes" id="UP001303889"/>
    </source>
</evidence>
<proteinExistence type="predicted"/>
<evidence type="ECO:0000313" key="3">
    <source>
        <dbReference type="EMBL" id="KAK3897168.1"/>
    </source>
</evidence>
<dbReference type="SUPFAM" id="SSF51197">
    <property type="entry name" value="Clavaminate synthase-like"/>
    <property type="match status" value="1"/>
</dbReference>
<dbReference type="PANTHER" id="PTHR10696">
    <property type="entry name" value="GAMMA-BUTYROBETAINE HYDROXYLASE-RELATED"/>
    <property type="match status" value="1"/>
</dbReference>
<dbReference type="Pfam" id="PF02668">
    <property type="entry name" value="TauD"/>
    <property type="match status" value="1"/>
</dbReference>
<dbReference type="Gene3D" id="3.60.130.10">
    <property type="entry name" value="Clavaminate synthase-like"/>
    <property type="match status" value="1"/>
</dbReference>
<comment type="caution">
    <text evidence="3">The sequence shown here is derived from an EMBL/GenBank/DDBJ whole genome shotgun (WGS) entry which is preliminary data.</text>
</comment>
<dbReference type="InterPro" id="IPR042098">
    <property type="entry name" value="TauD-like_sf"/>
</dbReference>
<keyword evidence="1" id="KW-0560">Oxidoreductase</keyword>
<dbReference type="PANTHER" id="PTHR10696:SF54">
    <property type="entry name" value="FAMILY OXIDOREDUCTASE, PUTATIVE (AFU_ORTHOLOGUE AFUA_4G13850)-RELATED"/>
    <property type="match status" value="1"/>
</dbReference>
<dbReference type="Proteomes" id="UP001303889">
    <property type="component" value="Unassembled WGS sequence"/>
</dbReference>
<keyword evidence="4" id="KW-1185">Reference proteome</keyword>
<feature type="domain" description="TauD/TfdA-like" evidence="2">
    <location>
        <begin position="60"/>
        <end position="329"/>
    </location>
</feature>
<dbReference type="EMBL" id="MU856245">
    <property type="protein sequence ID" value="KAK3897168.1"/>
    <property type="molecule type" value="Genomic_DNA"/>
</dbReference>
<dbReference type="AlphaFoldDB" id="A0AAN6RP08"/>
<reference evidence="3" key="2">
    <citation type="submission" date="2023-05" db="EMBL/GenBank/DDBJ databases">
        <authorList>
            <consortium name="Lawrence Berkeley National Laboratory"/>
            <person name="Steindorff A."/>
            <person name="Hensen N."/>
            <person name="Bonometti L."/>
            <person name="Westerberg I."/>
            <person name="Brannstrom I.O."/>
            <person name="Guillou S."/>
            <person name="Cros-Aarteil S."/>
            <person name="Calhoun S."/>
            <person name="Haridas S."/>
            <person name="Kuo A."/>
            <person name="Mondo S."/>
            <person name="Pangilinan J."/>
            <person name="Riley R."/>
            <person name="Labutti K."/>
            <person name="Andreopoulos B."/>
            <person name="Lipzen A."/>
            <person name="Chen C."/>
            <person name="Yanf M."/>
            <person name="Daum C."/>
            <person name="Ng V."/>
            <person name="Clum A."/>
            <person name="Ohm R."/>
            <person name="Martin F."/>
            <person name="Silar P."/>
            <person name="Natvig D."/>
            <person name="Lalanne C."/>
            <person name="Gautier V."/>
            <person name="Ament-Velasquez S.L."/>
            <person name="Kruys A."/>
            <person name="Hutchinson M.I."/>
            <person name="Powell A.J."/>
            <person name="Barry K."/>
            <person name="Miller A.N."/>
            <person name="Grigoriev I.V."/>
            <person name="Debuchy R."/>
            <person name="Gladieux P."/>
            <person name="Thoren M.H."/>
            <person name="Johannesson H."/>
        </authorList>
    </citation>
    <scope>NUCLEOTIDE SEQUENCE</scope>
    <source>
        <strain evidence="3">CBS 103.79</strain>
    </source>
</reference>
<evidence type="ECO:0000256" key="1">
    <source>
        <dbReference type="ARBA" id="ARBA00023002"/>
    </source>
</evidence>
<evidence type="ECO:0000259" key="2">
    <source>
        <dbReference type="Pfam" id="PF02668"/>
    </source>
</evidence>
<protein>
    <recommendedName>
        <fullName evidence="2">TauD/TfdA-like domain-containing protein</fullName>
    </recommendedName>
</protein>
<dbReference type="GO" id="GO:0016491">
    <property type="term" value="F:oxidoreductase activity"/>
    <property type="evidence" value="ECO:0007669"/>
    <property type="project" value="UniProtKB-KW"/>
</dbReference>
<accession>A0AAN6RP08</accession>
<dbReference type="InterPro" id="IPR003819">
    <property type="entry name" value="TauD/TfdA-like"/>
</dbReference>
<gene>
    <name evidence="3" type="ORF">C8A05DRAFT_20009</name>
</gene>
<sequence length="383" mass="41899">MIPQVSTVPTVATGPALKRPGLVEDPDTPGHVYVLSAAEKAEVAAAMAHFEALGLDGDQISPATFPLPTLGPVLRALTADLHHGRGFFILRGLTIAGLLTEDTILRYLGIASFVADKIGVQDEHGNVFAHIREAKYALARQEDRPIRDSTLASHFHTDEAADILAMHTSGLAAEGGDHFVAPAAAVYDVLCRTCPEVIPTLTAPIWYFDTRGLLASLIPRPLLYFYHHRSNHPNTITTTTTPQPIFSFNQQALHRLPNIPPLSPLAPPLTPPQLAALTALERAARQVHTPLRTHLGDISFVNNLTTLHAREAFVDDPPRGKVRYLVRMWLKDTGEGMQGLPEPLEQLNQRLFAQEGEVEGVRRVWNVVGKMRVGFSFAERLGP</sequence>